<evidence type="ECO:0000256" key="1">
    <source>
        <dbReference type="ARBA" id="ARBA00022741"/>
    </source>
</evidence>
<feature type="domain" description="Helicase ATP-binding" evidence="9">
    <location>
        <begin position="66"/>
        <end position="242"/>
    </location>
</feature>
<protein>
    <submittedName>
        <fullName evidence="12">DEAD/DEAH box helicase</fullName>
    </submittedName>
</protein>
<dbReference type="Pfam" id="PF00270">
    <property type="entry name" value="DEAD"/>
    <property type="match status" value="1"/>
</dbReference>
<evidence type="ECO:0000259" key="11">
    <source>
        <dbReference type="PROSITE" id="PS51195"/>
    </source>
</evidence>
<dbReference type="GO" id="GO:0003724">
    <property type="term" value="F:RNA helicase activity"/>
    <property type="evidence" value="ECO:0007669"/>
    <property type="project" value="InterPro"/>
</dbReference>
<sequence>MTISSPDSTPASATSSATPDLSSTPSPPNVAEGPQSFAALGLSPQACAAAAAAGFSKPTSIQQSVIPTLAAGRDALLVGPTGSGKTAAFLLPIMSQLEQAEAEAAGERTPRVLVLAPTRDLATQTAGVSRQLGRHMGLRTRVVCGGLDRQRQVEGLAGGVDVVVGTIGRILDLAQQGALVLDGVTHLVLDEADRLLDDEFSEAMTALAPYLENRQQTVFCSATLQPGFMDFARTVTRNPVQLDLTVDAPLPATIRQQAMFINQAVREGALPAILAKLQAGQRHDGRKGGTAGGASRTIVFVNTKREARRLNDLLARAGQDSVALHGDLAQGARKAALAHFSQAPAGVLVTTDVAARGLDIDGVGQVINMGLPASAELYIHRIGRTARAGRRGNALSLLSPEDRFALREVERRTGQKVRIVPAPA</sequence>
<evidence type="ECO:0000259" key="10">
    <source>
        <dbReference type="PROSITE" id="PS51194"/>
    </source>
</evidence>
<dbReference type="GO" id="GO:0005829">
    <property type="term" value="C:cytosol"/>
    <property type="evidence" value="ECO:0007669"/>
    <property type="project" value="TreeGrafter"/>
</dbReference>
<evidence type="ECO:0000256" key="7">
    <source>
        <dbReference type="RuleBase" id="RU000492"/>
    </source>
</evidence>
<gene>
    <name evidence="12" type="ORF">E3E12_07265</name>
</gene>
<dbReference type="SUPFAM" id="SSF52540">
    <property type="entry name" value="P-loop containing nucleoside triphosphate hydrolases"/>
    <property type="match status" value="1"/>
</dbReference>
<dbReference type="PROSITE" id="PS51194">
    <property type="entry name" value="HELICASE_CTER"/>
    <property type="match status" value="1"/>
</dbReference>
<dbReference type="InterPro" id="IPR000629">
    <property type="entry name" value="RNA-helicase_DEAD-box_CS"/>
</dbReference>
<feature type="domain" description="DEAD-box RNA helicase Q" evidence="11">
    <location>
        <begin position="35"/>
        <end position="63"/>
    </location>
</feature>
<evidence type="ECO:0000256" key="8">
    <source>
        <dbReference type="SAM" id="MobiDB-lite"/>
    </source>
</evidence>
<dbReference type="RefSeq" id="WP_141443717.1">
    <property type="nucleotide sequence ID" value="NZ_CP038231.1"/>
</dbReference>
<dbReference type="InterPro" id="IPR014014">
    <property type="entry name" value="RNA_helicase_DEAD_Q_motif"/>
</dbReference>
<keyword evidence="3 7" id="KW-0347">Helicase</keyword>
<dbReference type="OrthoDB" id="9805696at2"/>
<dbReference type="InterPro" id="IPR027417">
    <property type="entry name" value="P-loop_NTPase"/>
</dbReference>
<dbReference type="InterPro" id="IPR001650">
    <property type="entry name" value="Helicase_C-like"/>
</dbReference>
<dbReference type="InterPro" id="IPR050079">
    <property type="entry name" value="DEAD_box_RNA_helicase"/>
</dbReference>
<keyword evidence="2 7" id="KW-0378">Hydrolase</keyword>
<dbReference type="SMART" id="SM00490">
    <property type="entry name" value="HELICc"/>
    <property type="match status" value="1"/>
</dbReference>
<evidence type="ECO:0000256" key="6">
    <source>
        <dbReference type="PROSITE-ProRule" id="PRU00552"/>
    </source>
</evidence>
<organism evidence="12 13">
    <name type="scientific">Formicincola oecophyllae</name>
    <dbReference type="NCBI Taxonomy" id="2558361"/>
    <lineage>
        <taxon>Bacteria</taxon>
        <taxon>Pseudomonadati</taxon>
        <taxon>Pseudomonadota</taxon>
        <taxon>Alphaproteobacteria</taxon>
        <taxon>Acetobacterales</taxon>
        <taxon>Acetobacteraceae</taxon>
        <taxon>Formicincola</taxon>
    </lineage>
</organism>
<evidence type="ECO:0000256" key="4">
    <source>
        <dbReference type="ARBA" id="ARBA00022840"/>
    </source>
</evidence>
<name>A0A4Y6UAP0_9PROT</name>
<dbReference type="Gene3D" id="3.40.50.300">
    <property type="entry name" value="P-loop containing nucleotide triphosphate hydrolases"/>
    <property type="match status" value="2"/>
</dbReference>
<keyword evidence="1 7" id="KW-0547">Nucleotide-binding</keyword>
<dbReference type="CDD" id="cd18787">
    <property type="entry name" value="SF2_C_DEAD"/>
    <property type="match status" value="1"/>
</dbReference>
<feature type="compositionally biased region" description="Low complexity" evidence="8">
    <location>
        <begin position="1"/>
        <end position="24"/>
    </location>
</feature>
<dbReference type="CDD" id="cd00268">
    <property type="entry name" value="DEADc"/>
    <property type="match status" value="1"/>
</dbReference>
<dbReference type="GO" id="GO:0016787">
    <property type="term" value="F:hydrolase activity"/>
    <property type="evidence" value="ECO:0007669"/>
    <property type="project" value="UniProtKB-KW"/>
</dbReference>
<comment type="similarity">
    <text evidence="5 7">Belongs to the DEAD box helicase family.</text>
</comment>
<dbReference type="InterPro" id="IPR044742">
    <property type="entry name" value="DEAD/DEAH_RhlB"/>
</dbReference>
<dbReference type="PROSITE" id="PS00039">
    <property type="entry name" value="DEAD_ATP_HELICASE"/>
    <property type="match status" value="1"/>
</dbReference>
<dbReference type="EMBL" id="CP038231">
    <property type="protein sequence ID" value="QDH14010.1"/>
    <property type="molecule type" value="Genomic_DNA"/>
</dbReference>
<accession>A0A4Y6UAP0</accession>
<dbReference type="PROSITE" id="PS51192">
    <property type="entry name" value="HELICASE_ATP_BIND_1"/>
    <property type="match status" value="1"/>
</dbReference>
<evidence type="ECO:0000259" key="9">
    <source>
        <dbReference type="PROSITE" id="PS51192"/>
    </source>
</evidence>
<dbReference type="InterPro" id="IPR014001">
    <property type="entry name" value="Helicase_ATP-bd"/>
</dbReference>
<dbReference type="SMART" id="SM00487">
    <property type="entry name" value="DEXDc"/>
    <property type="match status" value="1"/>
</dbReference>
<evidence type="ECO:0000256" key="2">
    <source>
        <dbReference type="ARBA" id="ARBA00022801"/>
    </source>
</evidence>
<proteinExistence type="inferred from homology"/>
<dbReference type="PROSITE" id="PS51195">
    <property type="entry name" value="Q_MOTIF"/>
    <property type="match status" value="1"/>
</dbReference>
<evidence type="ECO:0000256" key="5">
    <source>
        <dbReference type="ARBA" id="ARBA00038437"/>
    </source>
</evidence>
<dbReference type="AlphaFoldDB" id="A0A4Y6UAP0"/>
<feature type="short sequence motif" description="Q motif" evidence="6">
    <location>
        <begin position="35"/>
        <end position="63"/>
    </location>
</feature>
<dbReference type="Pfam" id="PF00271">
    <property type="entry name" value="Helicase_C"/>
    <property type="match status" value="1"/>
</dbReference>
<dbReference type="InterPro" id="IPR011545">
    <property type="entry name" value="DEAD/DEAH_box_helicase_dom"/>
</dbReference>
<reference evidence="12 13" key="1">
    <citation type="submission" date="2019-03" db="EMBL/GenBank/DDBJ databases">
        <title>The complete genome sequence of Swingsia_sp. F3b2 LMG30590(T).</title>
        <authorList>
            <person name="Chua K.-O."/>
            <person name="Chan K.-G."/>
            <person name="See-Too W.-S."/>
        </authorList>
    </citation>
    <scope>NUCLEOTIDE SEQUENCE [LARGE SCALE GENOMIC DNA]</scope>
    <source>
        <strain evidence="12 13">F3b2</strain>
    </source>
</reference>
<dbReference type="KEGG" id="swf:E3E12_07265"/>
<keyword evidence="4 7" id="KW-0067">ATP-binding</keyword>
<dbReference type="PANTHER" id="PTHR47959">
    <property type="entry name" value="ATP-DEPENDENT RNA HELICASE RHLE-RELATED"/>
    <property type="match status" value="1"/>
</dbReference>
<evidence type="ECO:0000256" key="3">
    <source>
        <dbReference type="ARBA" id="ARBA00022806"/>
    </source>
</evidence>
<evidence type="ECO:0000313" key="12">
    <source>
        <dbReference type="EMBL" id="QDH14010.1"/>
    </source>
</evidence>
<dbReference type="PANTHER" id="PTHR47959:SF1">
    <property type="entry name" value="ATP-DEPENDENT RNA HELICASE DBPA"/>
    <property type="match status" value="1"/>
</dbReference>
<evidence type="ECO:0000313" key="13">
    <source>
        <dbReference type="Proteomes" id="UP000318709"/>
    </source>
</evidence>
<keyword evidence="13" id="KW-1185">Reference proteome</keyword>
<dbReference type="GO" id="GO:0005524">
    <property type="term" value="F:ATP binding"/>
    <property type="evidence" value="ECO:0007669"/>
    <property type="project" value="UniProtKB-KW"/>
</dbReference>
<dbReference type="Proteomes" id="UP000318709">
    <property type="component" value="Chromosome"/>
</dbReference>
<feature type="domain" description="Helicase C-terminal" evidence="10">
    <location>
        <begin position="269"/>
        <end position="424"/>
    </location>
</feature>
<dbReference type="GO" id="GO:0003676">
    <property type="term" value="F:nucleic acid binding"/>
    <property type="evidence" value="ECO:0007669"/>
    <property type="project" value="InterPro"/>
</dbReference>
<feature type="region of interest" description="Disordered" evidence="8">
    <location>
        <begin position="1"/>
        <end position="35"/>
    </location>
</feature>